<evidence type="ECO:0000313" key="1">
    <source>
        <dbReference type="EMBL" id="EAR15830.1"/>
    </source>
</evidence>
<dbReference type="InterPro" id="IPR045444">
    <property type="entry name" value="DUF6503"/>
</dbReference>
<keyword evidence="2" id="KW-1185">Reference proteome</keyword>
<dbReference type="STRING" id="313596.RB2501_15919"/>
<dbReference type="KEGG" id="rbi:RB2501_15919"/>
<dbReference type="EMBL" id="CP001712">
    <property type="protein sequence ID" value="EAR15830.1"/>
    <property type="molecule type" value="Genomic_DNA"/>
</dbReference>
<reference evidence="1 2" key="1">
    <citation type="journal article" date="2009" name="J. Bacteriol.">
        <title>Complete genome sequence of Robiginitalea biformata HTCC2501.</title>
        <authorList>
            <person name="Oh H.M."/>
            <person name="Giovannoni S.J."/>
            <person name="Lee K."/>
            <person name="Ferriera S."/>
            <person name="Johnson J."/>
            <person name="Cho J.C."/>
        </authorList>
    </citation>
    <scope>NUCLEOTIDE SEQUENCE [LARGE SCALE GENOMIC DNA]</scope>
    <source>
        <strain evidence="2">ATCC BAA-864 / HTCC2501 / KCTC 12146</strain>
    </source>
</reference>
<sequence length="249" mass="28569">MKYVFLILIPVMIMGCRGEKAQADLSAQEIVDRAIEVAGGDRYRESAIQFAFRDRDYVSFRENGKRVLRRITTTDTAVITDSKIGNAFQRLVNDTLQILPDTTSNRLANSVNSVHYFAYLPYGLNDRAVNKELLGRVKLEDSMYYKIRVTFDQEGGGEDFEDVFIYWFHTETFRPDYLAYEYHTDGGGQRFRVAYNDRSVGGIRFQDYRNYKPLVAAPIAAIDSLYTAGKLELLSVIELEDVRVDPDTF</sequence>
<dbReference type="Proteomes" id="UP000009049">
    <property type="component" value="Chromosome"/>
</dbReference>
<dbReference type="AlphaFoldDB" id="A4CLT1"/>
<dbReference type="PROSITE" id="PS51257">
    <property type="entry name" value="PROKAR_LIPOPROTEIN"/>
    <property type="match status" value="1"/>
</dbReference>
<evidence type="ECO:0000313" key="2">
    <source>
        <dbReference type="Proteomes" id="UP000009049"/>
    </source>
</evidence>
<proteinExistence type="predicted"/>
<organism evidence="1 2">
    <name type="scientific">Robiginitalea biformata (strain ATCC BAA-864 / DSM 15991 / KCTC 12146 / HTCC2501)</name>
    <dbReference type="NCBI Taxonomy" id="313596"/>
    <lineage>
        <taxon>Bacteria</taxon>
        <taxon>Pseudomonadati</taxon>
        <taxon>Bacteroidota</taxon>
        <taxon>Flavobacteriia</taxon>
        <taxon>Flavobacteriales</taxon>
        <taxon>Flavobacteriaceae</taxon>
        <taxon>Robiginitalea</taxon>
    </lineage>
</organism>
<dbReference type="HOGENOM" id="CLU_1114512_0_0_10"/>
<gene>
    <name evidence="1" type="ordered locus">RB2501_15919</name>
</gene>
<dbReference type="Pfam" id="PF20113">
    <property type="entry name" value="DUF6503"/>
    <property type="match status" value="1"/>
</dbReference>
<dbReference type="RefSeq" id="WP_015755145.1">
    <property type="nucleotide sequence ID" value="NC_013222.1"/>
</dbReference>
<dbReference type="eggNOG" id="ENOG502Z9BG">
    <property type="taxonomic scope" value="Bacteria"/>
</dbReference>
<name>A4CLT1_ROBBH</name>
<accession>A4CLT1</accession>
<evidence type="ECO:0008006" key="3">
    <source>
        <dbReference type="Google" id="ProtNLM"/>
    </source>
</evidence>
<protein>
    <recommendedName>
        <fullName evidence="3">Deoxyribose-phosphate aldolase</fullName>
    </recommendedName>
</protein>